<dbReference type="SUPFAM" id="SSF55729">
    <property type="entry name" value="Acyl-CoA N-acyltransferases (Nat)"/>
    <property type="match status" value="1"/>
</dbReference>
<accession>A0ABW5NKT8</accession>
<dbReference type="Pfam" id="PF13302">
    <property type="entry name" value="Acetyltransf_3"/>
    <property type="match status" value="1"/>
</dbReference>
<organism evidence="2 3">
    <name type="scientific">Sphingobacterium corticis</name>
    <dbReference type="NCBI Taxonomy" id="1812823"/>
    <lineage>
        <taxon>Bacteria</taxon>
        <taxon>Pseudomonadati</taxon>
        <taxon>Bacteroidota</taxon>
        <taxon>Sphingobacteriia</taxon>
        <taxon>Sphingobacteriales</taxon>
        <taxon>Sphingobacteriaceae</taxon>
        <taxon>Sphingobacterium</taxon>
    </lineage>
</organism>
<dbReference type="PANTHER" id="PTHR43610:SF1">
    <property type="entry name" value="N-ACETYLTRANSFERASE DOMAIN-CONTAINING PROTEIN"/>
    <property type="match status" value="1"/>
</dbReference>
<dbReference type="InterPro" id="IPR016181">
    <property type="entry name" value="Acyl_CoA_acyltransferase"/>
</dbReference>
<gene>
    <name evidence="2" type="ORF">ACFSQ3_10845</name>
</gene>
<feature type="domain" description="N-acetyltransferase" evidence="1">
    <location>
        <begin position="14"/>
        <end position="143"/>
    </location>
</feature>
<evidence type="ECO:0000313" key="2">
    <source>
        <dbReference type="EMBL" id="MFD2599449.1"/>
    </source>
</evidence>
<dbReference type="PANTHER" id="PTHR43610">
    <property type="entry name" value="BLL6696 PROTEIN"/>
    <property type="match status" value="1"/>
</dbReference>
<protein>
    <submittedName>
        <fullName evidence="2">GNAT family N-acetyltransferase</fullName>
        <ecNumber evidence="2">2.3.-.-</ecNumber>
    </submittedName>
</protein>
<dbReference type="EMBL" id="JBHUMA010000006">
    <property type="protein sequence ID" value="MFD2599449.1"/>
    <property type="molecule type" value="Genomic_DNA"/>
</dbReference>
<sequence>MQLNLQPILENENLALIPLESNDFSSLYRIASDPNIWTQHPNNDRWKMEKFDIFFSNAIQSGGAFKIMDNLSGKIIGSTRFYNYRESDNSIFIGYTFYAVEYWGTGTNKLVKQMMLDYIFQYVDIVFFHIGVNNTRSQIAISKIYAEKIAEEEVYYAGEASRLNFVYAISRERWMNIRL</sequence>
<keyword evidence="3" id="KW-1185">Reference proteome</keyword>
<keyword evidence="2" id="KW-0012">Acyltransferase</keyword>
<evidence type="ECO:0000313" key="3">
    <source>
        <dbReference type="Proteomes" id="UP001597393"/>
    </source>
</evidence>
<dbReference type="Gene3D" id="3.40.630.30">
    <property type="match status" value="1"/>
</dbReference>
<evidence type="ECO:0000259" key="1">
    <source>
        <dbReference type="Pfam" id="PF13302"/>
    </source>
</evidence>
<reference evidence="3" key="1">
    <citation type="journal article" date="2019" name="Int. J. Syst. Evol. Microbiol.">
        <title>The Global Catalogue of Microorganisms (GCM) 10K type strain sequencing project: providing services to taxonomists for standard genome sequencing and annotation.</title>
        <authorList>
            <consortium name="The Broad Institute Genomics Platform"/>
            <consortium name="The Broad Institute Genome Sequencing Center for Infectious Disease"/>
            <person name="Wu L."/>
            <person name="Ma J."/>
        </authorList>
    </citation>
    <scope>NUCLEOTIDE SEQUENCE [LARGE SCALE GENOMIC DNA]</scope>
    <source>
        <strain evidence="3">KCTC 42248</strain>
    </source>
</reference>
<comment type="caution">
    <text evidence="2">The sequence shown here is derived from an EMBL/GenBank/DDBJ whole genome shotgun (WGS) entry which is preliminary data.</text>
</comment>
<keyword evidence="2" id="KW-0808">Transferase</keyword>
<dbReference type="EC" id="2.3.-.-" evidence="2"/>
<dbReference type="GO" id="GO:0016746">
    <property type="term" value="F:acyltransferase activity"/>
    <property type="evidence" value="ECO:0007669"/>
    <property type="project" value="UniProtKB-KW"/>
</dbReference>
<dbReference type="RefSeq" id="WP_380869575.1">
    <property type="nucleotide sequence ID" value="NZ_JBHUMA010000006.1"/>
</dbReference>
<name>A0ABW5NKT8_9SPHI</name>
<proteinExistence type="predicted"/>
<dbReference type="InterPro" id="IPR000182">
    <property type="entry name" value="GNAT_dom"/>
</dbReference>
<dbReference type="Proteomes" id="UP001597393">
    <property type="component" value="Unassembled WGS sequence"/>
</dbReference>